<evidence type="ECO:0000259" key="5">
    <source>
        <dbReference type="PROSITE" id="PS51891"/>
    </source>
</evidence>
<name>A0A4S8P4F7_9HYPH</name>
<evidence type="ECO:0000256" key="2">
    <source>
        <dbReference type="ARBA" id="ARBA00022723"/>
    </source>
</evidence>
<protein>
    <submittedName>
        <fullName evidence="6">GFA family protein</fullName>
    </submittedName>
</protein>
<keyword evidence="3" id="KW-0862">Zinc</keyword>
<sequence length="131" mass="13887">MTQAHEGRCLCGAVTVRVDADLSPVTFCHCSQCRRQTGLYYAATSVPLDKVTLTGEGAIGRFRASKDAERGFCKLCGSALYWQRNGEAVISLMAGLFDAPSGLAGGKHIFVADKAAFYDIDDALPRHGAGG</sequence>
<feature type="domain" description="CENP-V/GFA" evidence="5">
    <location>
        <begin position="5"/>
        <end position="119"/>
    </location>
</feature>
<dbReference type="AlphaFoldDB" id="A0A4S8P4F7"/>
<organism evidence="6 7">
    <name type="scientific">Peteryoungia ipomoeae</name>
    <dbReference type="NCBI Taxonomy" id="1210932"/>
    <lineage>
        <taxon>Bacteria</taxon>
        <taxon>Pseudomonadati</taxon>
        <taxon>Pseudomonadota</taxon>
        <taxon>Alphaproteobacteria</taxon>
        <taxon>Hyphomicrobiales</taxon>
        <taxon>Rhizobiaceae</taxon>
        <taxon>Peteryoungia</taxon>
    </lineage>
</organism>
<dbReference type="PROSITE" id="PS51891">
    <property type="entry name" value="CENP_V_GFA"/>
    <property type="match status" value="1"/>
</dbReference>
<proteinExistence type="inferred from homology"/>
<dbReference type="Gene3D" id="3.90.1590.10">
    <property type="entry name" value="glutathione-dependent formaldehyde- activating enzyme (gfa)"/>
    <property type="match status" value="1"/>
</dbReference>
<comment type="caution">
    <text evidence="6">The sequence shown here is derived from an EMBL/GenBank/DDBJ whole genome shotgun (WGS) entry which is preliminary data.</text>
</comment>
<dbReference type="GO" id="GO:0046872">
    <property type="term" value="F:metal ion binding"/>
    <property type="evidence" value="ECO:0007669"/>
    <property type="project" value="UniProtKB-KW"/>
</dbReference>
<dbReference type="Pfam" id="PF04828">
    <property type="entry name" value="GFA"/>
    <property type="match status" value="1"/>
</dbReference>
<dbReference type="RefSeq" id="WP_136596798.1">
    <property type="nucleotide sequence ID" value="NZ_STGV01000001.1"/>
</dbReference>
<keyword evidence="7" id="KW-1185">Reference proteome</keyword>
<accession>A0A4S8P4F7</accession>
<evidence type="ECO:0000313" key="7">
    <source>
        <dbReference type="Proteomes" id="UP000308828"/>
    </source>
</evidence>
<keyword evidence="4" id="KW-0456">Lyase</keyword>
<dbReference type="GO" id="GO:0016846">
    <property type="term" value="F:carbon-sulfur lyase activity"/>
    <property type="evidence" value="ECO:0007669"/>
    <property type="project" value="InterPro"/>
</dbReference>
<reference evidence="6 7" key="1">
    <citation type="submission" date="2019-04" db="EMBL/GenBank/DDBJ databases">
        <title>Genome sequence of strain shin9-1.</title>
        <authorList>
            <person name="Gao J."/>
            <person name="Sun J."/>
        </authorList>
    </citation>
    <scope>NUCLEOTIDE SEQUENCE [LARGE SCALE GENOMIC DNA]</scope>
    <source>
        <strain evidence="7">shin9-1</strain>
    </source>
</reference>
<dbReference type="PANTHER" id="PTHR33337:SF40">
    <property type="entry name" value="CENP-V_GFA DOMAIN-CONTAINING PROTEIN-RELATED"/>
    <property type="match status" value="1"/>
</dbReference>
<evidence type="ECO:0000256" key="3">
    <source>
        <dbReference type="ARBA" id="ARBA00022833"/>
    </source>
</evidence>
<dbReference type="InterPro" id="IPR011057">
    <property type="entry name" value="Mss4-like_sf"/>
</dbReference>
<dbReference type="SUPFAM" id="SSF51316">
    <property type="entry name" value="Mss4-like"/>
    <property type="match status" value="1"/>
</dbReference>
<dbReference type="EMBL" id="STGV01000001">
    <property type="protein sequence ID" value="THV24950.1"/>
    <property type="molecule type" value="Genomic_DNA"/>
</dbReference>
<evidence type="ECO:0000256" key="1">
    <source>
        <dbReference type="ARBA" id="ARBA00005495"/>
    </source>
</evidence>
<dbReference type="PANTHER" id="PTHR33337">
    <property type="entry name" value="GFA DOMAIN-CONTAINING PROTEIN"/>
    <property type="match status" value="1"/>
</dbReference>
<evidence type="ECO:0000313" key="6">
    <source>
        <dbReference type="EMBL" id="THV24950.1"/>
    </source>
</evidence>
<dbReference type="OrthoDB" id="9807246at2"/>
<dbReference type="Proteomes" id="UP000308828">
    <property type="component" value="Unassembled WGS sequence"/>
</dbReference>
<keyword evidence="2" id="KW-0479">Metal-binding</keyword>
<comment type="similarity">
    <text evidence="1">Belongs to the Gfa family.</text>
</comment>
<dbReference type="InterPro" id="IPR006913">
    <property type="entry name" value="CENP-V/GFA"/>
</dbReference>
<evidence type="ECO:0000256" key="4">
    <source>
        <dbReference type="ARBA" id="ARBA00023239"/>
    </source>
</evidence>
<gene>
    <name evidence="6" type="ORF">FAA97_01700</name>
</gene>